<dbReference type="InterPro" id="IPR013187">
    <property type="entry name" value="F-box-assoc_dom_typ3"/>
</dbReference>
<keyword evidence="4" id="KW-1185">Reference proteome</keyword>
<name>A0A2G9I832_9LAMI</name>
<feature type="domain" description="F-box associated beta-propeller type 3" evidence="2">
    <location>
        <begin position="89"/>
        <end position="367"/>
    </location>
</feature>
<evidence type="ECO:0000259" key="2">
    <source>
        <dbReference type="Pfam" id="PF08268"/>
    </source>
</evidence>
<comment type="caution">
    <text evidence="3">The sequence shown here is derived from an EMBL/GenBank/DDBJ whole genome shotgun (WGS) entry which is preliminary data.</text>
</comment>
<protein>
    <recommendedName>
        <fullName evidence="2">F-box associated beta-propeller type 3 domain-containing protein</fullName>
    </recommendedName>
</protein>
<keyword evidence="1" id="KW-0812">Transmembrane</keyword>
<keyword evidence="1" id="KW-1133">Transmembrane helix</keyword>
<feature type="transmembrane region" description="Helical" evidence="1">
    <location>
        <begin position="331"/>
        <end position="350"/>
    </location>
</feature>
<dbReference type="PANTHER" id="PTHR31111">
    <property type="entry name" value="BNAA05G37150D PROTEIN-RELATED"/>
    <property type="match status" value="1"/>
</dbReference>
<dbReference type="NCBIfam" id="TIGR01640">
    <property type="entry name" value="F_box_assoc_1"/>
    <property type="match status" value="1"/>
</dbReference>
<dbReference type="OrthoDB" id="911623at2759"/>
<dbReference type="Pfam" id="PF08268">
    <property type="entry name" value="FBA_3"/>
    <property type="match status" value="1"/>
</dbReference>
<dbReference type="PANTHER" id="PTHR31111:SF138">
    <property type="entry name" value="F-BOX ASSOCIATED DOMAIN-CONTAINING PROTEIN"/>
    <property type="match status" value="1"/>
</dbReference>
<dbReference type="EMBL" id="NKXS01000164">
    <property type="protein sequence ID" value="PIN25906.1"/>
    <property type="molecule type" value="Genomic_DNA"/>
</dbReference>
<dbReference type="InterPro" id="IPR036047">
    <property type="entry name" value="F-box-like_dom_sf"/>
</dbReference>
<proteinExistence type="predicted"/>
<reference evidence="4" key="1">
    <citation type="journal article" date="2018" name="Gigascience">
        <title>Genome assembly of the Pink Ipe (Handroanthus impetiginosus, Bignoniaceae), a highly valued, ecologically keystone Neotropical timber forest tree.</title>
        <authorList>
            <person name="Silva-Junior O.B."/>
            <person name="Grattapaglia D."/>
            <person name="Novaes E."/>
            <person name="Collevatti R.G."/>
        </authorList>
    </citation>
    <scope>NUCLEOTIDE SEQUENCE [LARGE SCALE GENOMIC DNA]</scope>
    <source>
        <strain evidence="4">cv. UFG-1</strain>
    </source>
</reference>
<evidence type="ECO:0000313" key="4">
    <source>
        <dbReference type="Proteomes" id="UP000231279"/>
    </source>
</evidence>
<dbReference type="InterPro" id="IPR017451">
    <property type="entry name" value="F-box-assoc_interact_dom"/>
</dbReference>
<gene>
    <name evidence="3" type="ORF">CDL12_01319</name>
</gene>
<dbReference type="Proteomes" id="UP000231279">
    <property type="component" value="Unassembled WGS sequence"/>
</dbReference>
<evidence type="ECO:0000256" key="1">
    <source>
        <dbReference type="SAM" id="Phobius"/>
    </source>
</evidence>
<organism evidence="3 4">
    <name type="scientific">Handroanthus impetiginosus</name>
    <dbReference type="NCBI Taxonomy" id="429701"/>
    <lineage>
        <taxon>Eukaryota</taxon>
        <taxon>Viridiplantae</taxon>
        <taxon>Streptophyta</taxon>
        <taxon>Embryophyta</taxon>
        <taxon>Tracheophyta</taxon>
        <taxon>Spermatophyta</taxon>
        <taxon>Magnoliopsida</taxon>
        <taxon>eudicotyledons</taxon>
        <taxon>Gunneridae</taxon>
        <taxon>Pentapetalae</taxon>
        <taxon>asterids</taxon>
        <taxon>lamiids</taxon>
        <taxon>Lamiales</taxon>
        <taxon>Bignoniaceae</taxon>
        <taxon>Crescentiina</taxon>
        <taxon>Tabebuia alliance</taxon>
        <taxon>Handroanthus</taxon>
    </lineage>
</organism>
<dbReference type="SUPFAM" id="SSF81383">
    <property type="entry name" value="F-box domain"/>
    <property type="match status" value="1"/>
</dbReference>
<evidence type="ECO:0000313" key="3">
    <source>
        <dbReference type="EMBL" id="PIN25906.1"/>
    </source>
</evidence>
<keyword evidence="1" id="KW-0472">Membrane</keyword>
<accession>A0A2G9I832</accession>
<dbReference type="AlphaFoldDB" id="A0A2G9I832"/>
<sequence>MGGQKGPIEDDELSLPEAIIKFASLPEDVIKFEIFSRLPVKSLCQLGRDSEWFRSLTTHPGFLDAYHHRRRCHYILSFWSSPQWDSVFYSIEPDSGWKARATSINEATNLHYNTYAKSINGLMCISRKLDVSICQSATNETRSLPRIPPCNEVRQHSQYIYFCYDPNSERYKVLRAVSISDNVFPVTPTSYWIFTIGLDKSWRIIPDAPKLYHLRKGKSVCIDGSLYCTNFSTEEDDGVIARFDVAGEYFGMISYPEGLSSSRYSSCYIIELKGSLCVIDTGDLMKSCFMTIWIHNSKSWMESRIEFPSSWQIMVNIWQNCSFCNNSDGEIVVAVSGISTVGYCILIYNVERQKWRKMEVLGLAERTILGDFLIEEAVESPCLLSNIFSRKRKRSK</sequence>